<dbReference type="InterPro" id="IPR036259">
    <property type="entry name" value="MFS_trans_sf"/>
</dbReference>
<dbReference type="InterPro" id="IPR050189">
    <property type="entry name" value="MFS_Efflux_Transporters"/>
</dbReference>
<dbReference type="AlphaFoldDB" id="A0A8J6N0S7"/>
<dbReference type="GO" id="GO:0005886">
    <property type="term" value="C:plasma membrane"/>
    <property type="evidence" value="ECO:0007669"/>
    <property type="project" value="UniProtKB-SubCell"/>
</dbReference>
<evidence type="ECO:0000313" key="8">
    <source>
        <dbReference type="EMBL" id="MBC8178076.1"/>
    </source>
</evidence>
<dbReference type="Proteomes" id="UP000650524">
    <property type="component" value="Unassembled WGS sequence"/>
</dbReference>
<dbReference type="PANTHER" id="PTHR43124">
    <property type="entry name" value="PURINE EFFLUX PUMP PBUE"/>
    <property type="match status" value="1"/>
</dbReference>
<organism evidence="8 9">
    <name type="scientific">Candidatus Desulfacyla euxinica</name>
    <dbReference type="NCBI Taxonomy" id="2841693"/>
    <lineage>
        <taxon>Bacteria</taxon>
        <taxon>Deltaproteobacteria</taxon>
        <taxon>Candidatus Desulfacyla</taxon>
    </lineage>
</organism>
<feature type="transmembrane region" description="Helical" evidence="6">
    <location>
        <begin position="365"/>
        <end position="387"/>
    </location>
</feature>
<dbReference type="PROSITE" id="PS50850">
    <property type="entry name" value="MFS"/>
    <property type="match status" value="1"/>
</dbReference>
<feature type="transmembrane region" description="Helical" evidence="6">
    <location>
        <begin position="337"/>
        <end position="359"/>
    </location>
</feature>
<protein>
    <submittedName>
        <fullName evidence="8">MFS transporter</fullName>
    </submittedName>
</protein>
<feature type="transmembrane region" description="Helical" evidence="6">
    <location>
        <begin position="111"/>
        <end position="135"/>
    </location>
</feature>
<proteinExistence type="predicted"/>
<dbReference type="InterPro" id="IPR020846">
    <property type="entry name" value="MFS_dom"/>
</dbReference>
<gene>
    <name evidence="8" type="ORF">H8E19_11785</name>
</gene>
<accession>A0A8J6N0S7</accession>
<dbReference type="Pfam" id="PF07690">
    <property type="entry name" value="MFS_1"/>
    <property type="match status" value="1"/>
</dbReference>
<comment type="caution">
    <text evidence="8">The sequence shown here is derived from an EMBL/GenBank/DDBJ whole genome shotgun (WGS) entry which is preliminary data.</text>
</comment>
<reference evidence="8 9" key="1">
    <citation type="submission" date="2020-08" db="EMBL/GenBank/DDBJ databases">
        <title>Bridging the membrane lipid divide: bacteria of the FCB group superphylum have the potential to synthesize archaeal ether lipids.</title>
        <authorList>
            <person name="Villanueva L."/>
            <person name="Von Meijenfeldt F.A.B."/>
            <person name="Westbye A.B."/>
            <person name="Yadav S."/>
            <person name="Hopmans E.C."/>
            <person name="Dutilh B.E."/>
            <person name="Sinninghe Damste J.S."/>
        </authorList>
    </citation>
    <scope>NUCLEOTIDE SEQUENCE [LARGE SCALE GENOMIC DNA]</scope>
    <source>
        <strain evidence="8">NIOZ-UU27</strain>
    </source>
</reference>
<comment type="subcellular location">
    <subcellularLocation>
        <location evidence="1">Cell membrane</location>
        <topology evidence="1">Multi-pass membrane protein</topology>
    </subcellularLocation>
</comment>
<evidence type="ECO:0000256" key="2">
    <source>
        <dbReference type="ARBA" id="ARBA00022475"/>
    </source>
</evidence>
<keyword evidence="4 6" id="KW-1133">Transmembrane helix</keyword>
<feature type="transmembrane region" description="Helical" evidence="6">
    <location>
        <begin position="147"/>
        <end position="167"/>
    </location>
</feature>
<keyword evidence="5 6" id="KW-0472">Membrane</keyword>
<evidence type="ECO:0000313" key="9">
    <source>
        <dbReference type="Proteomes" id="UP000650524"/>
    </source>
</evidence>
<feature type="transmembrane region" description="Helical" evidence="6">
    <location>
        <begin position="173"/>
        <end position="193"/>
    </location>
</feature>
<dbReference type="Gene3D" id="1.20.1250.20">
    <property type="entry name" value="MFS general substrate transporter like domains"/>
    <property type="match status" value="2"/>
</dbReference>
<name>A0A8J6N0S7_9DELT</name>
<dbReference type="SUPFAM" id="SSF103473">
    <property type="entry name" value="MFS general substrate transporter"/>
    <property type="match status" value="1"/>
</dbReference>
<dbReference type="InterPro" id="IPR011701">
    <property type="entry name" value="MFS"/>
</dbReference>
<dbReference type="PANTHER" id="PTHR43124:SF3">
    <property type="entry name" value="CHLORAMPHENICOL EFFLUX PUMP RV0191"/>
    <property type="match status" value="1"/>
</dbReference>
<keyword evidence="3 6" id="KW-0812">Transmembrane</keyword>
<evidence type="ECO:0000259" key="7">
    <source>
        <dbReference type="PROSITE" id="PS50850"/>
    </source>
</evidence>
<evidence type="ECO:0000256" key="5">
    <source>
        <dbReference type="ARBA" id="ARBA00023136"/>
    </source>
</evidence>
<evidence type="ECO:0000256" key="1">
    <source>
        <dbReference type="ARBA" id="ARBA00004651"/>
    </source>
</evidence>
<feature type="transmembrane region" description="Helical" evidence="6">
    <location>
        <begin position="280"/>
        <end position="297"/>
    </location>
</feature>
<feature type="transmembrane region" description="Helical" evidence="6">
    <location>
        <begin position="12"/>
        <end position="35"/>
    </location>
</feature>
<dbReference type="EMBL" id="JACNJD010000254">
    <property type="protein sequence ID" value="MBC8178076.1"/>
    <property type="molecule type" value="Genomic_DNA"/>
</dbReference>
<sequence length="392" mass="41967">MKLPSPESPTFFSQLGPILFLTTIFFLNFIGRIVFAPLMPTVENDLGLDHTQAGSMFLLISLGYFIALLCSGFISCRLTHKRTIVVSALSVGVVLVCTSFSNSLWSIRLSLLFLGLAAGIYLPSGITTLTSLVSVKHWGKAVAIHELAPNLGFVFAPLLSELFMIWFSWRVVILFFGTGSILIGIAFAFLGRGGEFLGEAPNFGSLKALFAEPAFWIMAVLFTFGICGTLGVYTMLPLYLVTEQGLDRSWANTLVALSRISGVFMAFIAGWVTDRLGPKLTLSGVFLITGLMTILIGSGGEWIVIFVFLQPAMAVCFFPPGFAALASIGPPNARNIAISLTIPAAFIFGAGAIPMGIGMMADTGFFDLGFVLAGGLILTGALLALFLRSPRQ</sequence>
<feature type="transmembrane region" description="Helical" evidence="6">
    <location>
        <begin position="83"/>
        <end position="105"/>
    </location>
</feature>
<dbReference type="GO" id="GO:0022857">
    <property type="term" value="F:transmembrane transporter activity"/>
    <property type="evidence" value="ECO:0007669"/>
    <property type="project" value="InterPro"/>
</dbReference>
<feature type="transmembrane region" description="Helical" evidence="6">
    <location>
        <begin position="55"/>
        <end position="76"/>
    </location>
</feature>
<evidence type="ECO:0000256" key="4">
    <source>
        <dbReference type="ARBA" id="ARBA00022989"/>
    </source>
</evidence>
<feature type="transmembrane region" description="Helical" evidence="6">
    <location>
        <begin position="214"/>
        <end position="236"/>
    </location>
</feature>
<evidence type="ECO:0000256" key="6">
    <source>
        <dbReference type="SAM" id="Phobius"/>
    </source>
</evidence>
<feature type="domain" description="Major facilitator superfamily (MFS) profile" evidence="7">
    <location>
        <begin position="17"/>
        <end position="392"/>
    </location>
</feature>
<feature type="transmembrane region" description="Helical" evidence="6">
    <location>
        <begin position="256"/>
        <end position="273"/>
    </location>
</feature>
<evidence type="ECO:0000256" key="3">
    <source>
        <dbReference type="ARBA" id="ARBA00022692"/>
    </source>
</evidence>
<keyword evidence="2" id="KW-1003">Cell membrane</keyword>